<dbReference type="InterPro" id="IPR001173">
    <property type="entry name" value="Glyco_trans_2-like"/>
</dbReference>
<organism evidence="3 4">
    <name type="scientific">Ottowia thiooxydans</name>
    <dbReference type="NCBI Taxonomy" id="219182"/>
    <lineage>
        <taxon>Bacteria</taxon>
        <taxon>Pseudomonadati</taxon>
        <taxon>Pseudomonadota</taxon>
        <taxon>Betaproteobacteria</taxon>
        <taxon>Burkholderiales</taxon>
        <taxon>Comamonadaceae</taxon>
        <taxon>Ottowia</taxon>
    </lineage>
</organism>
<name>A0ABV2QB63_9BURK</name>
<keyword evidence="1" id="KW-0472">Membrane</keyword>
<evidence type="ECO:0000313" key="4">
    <source>
        <dbReference type="Proteomes" id="UP001549320"/>
    </source>
</evidence>
<dbReference type="PANTHER" id="PTHR48090">
    <property type="entry name" value="UNDECAPRENYL-PHOSPHATE 4-DEOXY-4-FORMAMIDO-L-ARABINOSE TRANSFERASE-RELATED"/>
    <property type="match status" value="1"/>
</dbReference>
<comment type="caution">
    <text evidence="3">The sequence shown here is derived from an EMBL/GenBank/DDBJ whole genome shotgun (WGS) entry which is preliminary data.</text>
</comment>
<accession>A0ABV2QB63</accession>
<dbReference type="InterPro" id="IPR050256">
    <property type="entry name" value="Glycosyltransferase_2"/>
</dbReference>
<keyword evidence="4" id="KW-1185">Reference proteome</keyword>
<evidence type="ECO:0000256" key="1">
    <source>
        <dbReference type="SAM" id="Phobius"/>
    </source>
</evidence>
<feature type="domain" description="Glycosyltransferase 2-like" evidence="2">
    <location>
        <begin position="7"/>
        <end position="147"/>
    </location>
</feature>
<keyword evidence="1" id="KW-0812">Transmembrane</keyword>
<sequence>MSARDLSLIIPVYKNEASIPDLLAALRGLDESLNGRLEVVFVIDGSPDRCYELLRAQLPACPFAAKLVLLSRNFGSFSAVRMGLSHATGTLFAVMAADLQEPPELVSQMFEVLASGEKDVVVGVRAARGDPLLQRWQARLFWSCYRRWVVPEMPAGGVDIFACNRAFRDALLGLEESRSSLIAQIFWLGFRRQEVSYERQVRQHGTSAWTWRKKVAYLADSVFSFTDLPIRWLLLVGSLGVVAAVALGVTAVAGRLLGLIAVPGYAMTLVAILFFGALNLLSLGIVGAYAWRAYENTKQRPQAVALSVQSFQPPAQRGAS</sequence>
<evidence type="ECO:0000313" key="3">
    <source>
        <dbReference type="EMBL" id="MET4577860.1"/>
    </source>
</evidence>
<feature type="transmembrane region" description="Helical" evidence="1">
    <location>
        <begin position="232"/>
        <end position="253"/>
    </location>
</feature>
<dbReference type="PANTHER" id="PTHR48090:SF8">
    <property type="entry name" value="GLYCOSYLTRANSFERASE CSBB-RELATED"/>
    <property type="match status" value="1"/>
</dbReference>
<dbReference type="InterPro" id="IPR029044">
    <property type="entry name" value="Nucleotide-diphossugar_trans"/>
</dbReference>
<protein>
    <submittedName>
        <fullName evidence="3">Glycosyltransferase involved in cell wall biosynthesis</fullName>
        <ecNumber evidence="3">2.4.-.-</ecNumber>
    </submittedName>
</protein>
<dbReference type="CDD" id="cd04187">
    <property type="entry name" value="DPM1_like_bac"/>
    <property type="match status" value="1"/>
</dbReference>
<proteinExistence type="predicted"/>
<gene>
    <name evidence="3" type="ORF">ABIE13_002971</name>
</gene>
<dbReference type="Proteomes" id="UP001549320">
    <property type="component" value="Unassembled WGS sequence"/>
</dbReference>
<feature type="transmembrane region" description="Helical" evidence="1">
    <location>
        <begin position="265"/>
        <end position="291"/>
    </location>
</feature>
<dbReference type="Gene3D" id="3.90.550.10">
    <property type="entry name" value="Spore Coat Polysaccharide Biosynthesis Protein SpsA, Chain A"/>
    <property type="match status" value="1"/>
</dbReference>
<dbReference type="Pfam" id="PF00535">
    <property type="entry name" value="Glycos_transf_2"/>
    <property type="match status" value="1"/>
</dbReference>
<dbReference type="EC" id="2.4.-.-" evidence="3"/>
<dbReference type="GO" id="GO:0016757">
    <property type="term" value="F:glycosyltransferase activity"/>
    <property type="evidence" value="ECO:0007669"/>
    <property type="project" value="UniProtKB-KW"/>
</dbReference>
<evidence type="ECO:0000259" key="2">
    <source>
        <dbReference type="Pfam" id="PF00535"/>
    </source>
</evidence>
<dbReference type="RefSeq" id="WP_354444581.1">
    <property type="nucleotide sequence ID" value="NZ_JBEPSH010000005.1"/>
</dbReference>
<keyword evidence="1" id="KW-1133">Transmembrane helix</keyword>
<keyword evidence="3" id="KW-0328">Glycosyltransferase</keyword>
<dbReference type="EMBL" id="JBEPSH010000005">
    <property type="protein sequence ID" value="MET4577860.1"/>
    <property type="molecule type" value="Genomic_DNA"/>
</dbReference>
<dbReference type="SUPFAM" id="SSF53448">
    <property type="entry name" value="Nucleotide-diphospho-sugar transferases"/>
    <property type="match status" value="1"/>
</dbReference>
<reference evidence="3 4" key="1">
    <citation type="submission" date="2024-06" db="EMBL/GenBank/DDBJ databases">
        <title>Sorghum-associated microbial communities from plants grown in Nebraska, USA.</title>
        <authorList>
            <person name="Schachtman D."/>
        </authorList>
    </citation>
    <scope>NUCLEOTIDE SEQUENCE [LARGE SCALE GENOMIC DNA]</scope>
    <source>
        <strain evidence="3 4">2709</strain>
    </source>
</reference>
<keyword evidence="3" id="KW-0808">Transferase</keyword>